<name>A0ABQ6KWI4_ASPOZ</name>
<organism evidence="1 2">
    <name type="scientific">Aspergillus oryzae var. brunneus</name>
    <dbReference type="NCBI Taxonomy" id="332754"/>
    <lineage>
        <taxon>Eukaryota</taxon>
        <taxon>Fungi</taxon>
        <taxon>Dikarya</taxon>
        <taxon>Ascomycota</taxon>
        <taxon>Pezizomycotina</taxon>
        <taxon>Eurotiomycetes</taxon>
        <taxon>Eurotiomycetidae</taxon>
        <taxon>Eurotiales</taxon>
        <taxon>Aspergillaceae</taxon>
        <taxon>Aspergillus</taxon>
        <taxon>Aspergillus subgen. Circumdati</taxon>
    </lineage>
</organism>
<keyword evidence="2" id="KW-1185">Reference proteome</keyword>
<proteinExistence type="predicted"/>
<accession>A0ABQ6KWI4</accession>
<dbReference type="EMBL" id="BSYB01000025">
    <property type="protein sequence ID" value="GMG47871.1"/>
    <property type="molecule type" value="Genomic_DNA"/>
</dbReference>
<protein>
    <submittedName>
        <fullName evidence="1">Unnamed protein product</fullName>
    </submittedName>
</protein>
<evidence type="ECO:0000313" key="1">
    <source>
        <dbReference type="EMBL" id="GMG47871.1"/>
    </source>
</evidence>
<comment type="caution">
    <text evidence="1">The sequence shown here is derived from an EMBL/GenBank/DDBJ whole genome shotgun (WGS) entry which is preliminary data.</text>
</comment>
<reference evidence="1" key="1">
    <citation type="submission" date="2023-04" db="EMBL/GenBank/DDBJ databases">
        <title>Aspergillus oryzae var. brunneus NBRC 4377.</title>
        <authorList>
            <person name="Ichikawa N."/>
            <person name="Sato H."/>
            <person name="Tonouchi N."/>
        </authorList>
    </citation>
    <scope>NUCLEOTIDE SEQUENCE</scope>
    <source>
        <strain evidence="1">NBRC 4377</strain>
    </source>
</reference>
<sequence length="166" mass="18612">MNKLITALAHQSPELQSVHSAYGLLAGHGLDGEWFGSYDVEGYLKEKGISLDGDTTFCKVPENISPTELPPPGTVPCHENSNQCHSSPLYGVGETQNDFNRNGSWTFDVNLFVNRKRRLEPSHCCYTNRNRSHSVWPLLRTLSRVSSRRCGEYISPCSVLNQEQTK</sequence>
<evidence type="ECO:0000313" key="2">
    <source>
        <dbReference type="Proteomes" id="UP001165189"/>
    </source>
</evidence>
<dbReference type="Proteomes" id="UP001165189">
    <property type="component" value="Unassembled WGS sequence"/>
</dbReference>
<gene>
    <name evidence="1" type="ORF">Aory05_000658300</name>
</gene>